<dbReference type="AlphaFoldDB" id="E0U8A7"/>
<protein>
    <submittedName>
        <fullName evidence="1">Uncharacterized protein</fullName>
    </submittedName>
</protein>
<name>E0U8A7_GLOV7</name>
<dbReference type="OrthoDB" id="574524at2"/>
<dbReference type="eggNOG" id="ENOG5033I0D">
    <property type="taxonomic scope" value="Bacteria"/>
</dbReference>
<dbReference type="KEGG" id="cyj:Cyan7822_0501"/>
<dbReference type="EMBL" id="CP002198">
    <property type="protein sequence ID" value="ADN12543.1"/>
    <property type="molecule type" value="Genomic_DNA"/>
</dbReference>
<organism evidence="1 2">
    <name type="scientific">Gloeothece verrucosa (strain PCC 7822)</name>
    <name type="common">Cyanothece sp. (strain PCC 7822)</name>
    <dbReference type="NCBI Taxonomy" id="497965"/>
    <lineage>
        <taxon>Bacteria</taxon>
        <taxon>Bacillati</taxon>
        <taxon>Cyanobacteriota</taxon>
        <taxon>Cyanophyceae</taxon>
        <taxon>Oscillatoriophycideae</taxon>
        <taxon>Chroococcales</taxon>
        <taxon>Aphanothecaceae</taxon>
        <taxon>Gloeothece</taxon>
        <taxon>Gloeothece verrucosa</taxon>
    </lineage>
</organism>
<accession>E0U8A7</accession>
<dbReference type="Proteomes" id="UP000008206">
    <property type="component" value="Chromosome"/>
</dbReference>
<dbReference type="RefSeq" id="WP_013320653.1">
    <property type="nucleotide sequence ID" value="NC_014501.1"/>
</dbReference>
<reference evidence="2" key="1">
    <citation type="journal article" date="2011" name="MBio">
        <title>Novel metabolic attributes of the genus Cyanothece, comprising a group of unicellular nitrogen-fixing Cyanobacteria.</title>
        <authorList>
            <person name="Bandyopadhyay A."/>
            <person name="Elvitigala T."/>
            <person name="Welsh E."/>
            <person name="Stockel J."/>
            <person name="Liberton M."/>
            <person name="Min H."/>
            <person name="Sherman L.A."/>
            <person name="Pakrasi H.B."/>
        </authorList>
    </citation>
    <scope>NUCLEOTIDE SEQUENCE [LARGE SCALE GENOMIC DNA]</scope>
    <source>
        <strain evidence="2">PCC 7822</strain>
    </source>
</reference>
<sequence>MLTTNGFVPKPQSSDANQAIYLCTKYPLEIKPPSLSPREFCRKMFGLDGLSEVDILTAEMQPNYRKQCIALFVRVLGVKRQTIFNWGKGIDFDDMPPIHQRFLGICYERYELMAQVKRLRRFSA</sequence>
<evidence type="ECO:0000313" key="2">
    <source>
        <dbReference type="Proteomes" id="UP000008206"/>
    </source>
</evidence>
<proteinExistence type="predicted"/>
<evidence type="ECO:0000313" key="1">
    <source>
        <dbReference type="EMBL" id="ADN12543.1"/>
    </source>
</evidence>
<dbReference type="HOGENOM" id="CLU_2000121_0_0_3"/>
<gene>
    <name evidence="1" type="ordered locus">Cyan7822_0501</name>
</gene>
<keyword evidence="2" id="KW-1185">Reference proteome</keyword>